<dbReference type="InterPro" id="IPR032727">
    <property type="entry name" value="CLAMP"/>
</dbReference>
<proteinExistence type="predicted"/>
<dbReference type="Proteomes" id="UP000265120">
    <property type="component" value="Chromosome 8"/>
</dbReference>
<dbReference type="OMA" id="IMALLQM"/>
<accession>A0A3P8UPG0</accession>
<dbReference type="STRING" id="244447.ENSCSEP00000004252"/>
<dbReference type="PANTHER" id="PTHR28457">
    <property type="entry name" value="COILED-COIL DOMAIN-CONTAINING PROTEIN 189"/>
    <property type="match status" value="1"/>
</dbReference>
<reference evidence="2" key="3">
    <citation type="submission" date="2025-09" db="UniProtKB">
        <authorList>
            <consortium name="Ensembl"/>
        </authorList>
    </citation>
    <scope>IDENTIFICATION</scope>
</reference>
<name>A0A3P8UPG0_CYNSE</name>
<feature type="region of interest" description="Disordered" evidence="1">
    <location>
        <begin position="136"/>
        <end position="174"/>
    </location>
</feature>
<evidence type="ECO:0000313" key="3">
    <source>
        <dbReference type="Proteomes" id="UP000265120"/>
    </source>
</evidence>
<organism evidence="2 3">
    <name type="scientific">Cynoglossus semilaevis</name>
    <name type="common">Tongue sole</name>
    <dbReference type="NCBI Taxonomy" id="244447"/>
    <lineage>
        <taxon>Eukaryota</taxon>
        <taxon>Metazoa</taxon>
        <taxon>Chordata</taxon>
        <taxon>Craniata</taxon>
        <taxon>Vertebrata</taxon>
        <taxon>Euteleostomi</taxon>
        <taxon>Actinopterygii</taxon>
        <taxon>Neopterygii</taxon>
        <taxon>Teleostei</taxon>
        <taxon>Neoteleostei</taxon>
        <taxon>Acanthomorphata</taxon>
        <taxon>Carangaria</taxon>
        <taxon>Pleuronectiformes</taxon>
        <taxon>Pleuronectoidei</taxon>
        <taxon>Cynoglossidae</taxon>
        <taxon>Cynoglossinae</taxon>
        <taxon>Cynoglossus</taxon>
    </lineage>
</organism>
<sequence length="174" mass="19764">TKLLPRSLMKILDFTNHGTCMKEDILLDLYLCAFLWAKEENLTPTQISFIMALLQMLLDNIQEKHLSLVDNMVEFAKALAAACQTSEDDGLLDGEEAKDLTSYVTNKCESNKTIEVLYCPDTLTPLEEGIPLTTYQQLLDETQEETQEETPETDTEEETQDTETQEETLETDSQ</sequence>
<protein>
    <submittedName>
        <fullName evidence="2">Uncharacterized protein</fullName>
    </submittedName>
</protein>
<dbReference type="GeneTree" id="ENSGT00940000179394"/>
<evidence type="ECO:0000313" key="2">
    <source>
        <dbReference type="Ensembl" id="ENSCSEP00000004252.1"/>
    </source>
</evidence>
<dbReference type="Ensembl" id="ENSCSET00000004307.1">
    <property type="protein sequence ID" value="ENSCSEP00000004252.1"/>
    <property type="gene ID" value="ENSCSEG00000002765.1"/>
</dbReference>
<reference evidence="2 3" key="1">
    <citation type="journal article" date="2014" name="Nat. Genet.">
        <title>Whole-genome sequence of a flatfish provides insights into ZW sex chromosome evolution and adaptation to a benthic lifestyle.</title>
        <authorList>
            <person name="Chen S."/>
            <person name="Zhang G."/>
            <person name="Shao C."/>
            <person name="Huang Q."/>
            <person name="Liu G."/>
            <person name="Zhang P."/>
            <person name="Song W."/>
            <person name="An N."/>
            <person name="Chalopin D."/>
            <person name="Volff J.N."/>
            <person name="Hong Y."/>
            <person name="Li Q."/>
            <person name="Sha Z."/>
            <person name="Zhou H."/>
            <person name="Xie M."/>
            <person name="Yu Q."/>
            <person name="Liu Y."/>
            <person name="Xiang H."/>
            <person name="Wang N."/>
            <person name="Wu K."/>
            <person name="Yang C."/>
            <person name="Zhou Q."/>
            <person name="Liao X."/>
            <person name="Yang L."/>
            <person name="Hu Q."/>
            <person name="Zhang J."/>
            <person name="Meng L."/>
            <person name="Jin L."/>
            <person name="Tian Y."/>
            <person name="Lian J."/>
            <person name="Yang J."/>
            <person name="Miao G."/>
            <person name="Liu S."/>
            <person name="Liang Z."/>
            <person name="Yan F."/>
            <person name="Li Y."/>
            <person name="Sun B."/>
            <person name="Zhang H."/>
            <person name="Zhang J."/>
            <person name="Zhu Y."/>
            <person name="Du M."/>
            <person name="Zhao Y."/>
            <person name="Schartl M."/>
            <person name="Tang Q."/>
            <person name="Wang J."/>
        </authorList>
    </citation>
    <scope>NUCLEOTIDE SEQUENCE</scope>
</reference>
<dbReference type="Pfam" id="PF14769">
    <property type="entry name" value="CLAMP"/>
    <property type="match status" value="1"/>
</dbReference>
<evidence type="ECO:0000256" key="1">
    <source>
        <dbReference type="SAM" id="MobiDB-lite"/>
    </source>
</evidence>
<dbReference type="InParanoid" id="A0A3P8UPG0"/>
<feature type="compositionally biased region" description="Acidic residues" evidence="1">
    <location>
        <begin position="141"/>
        <end position="174"/>
    </location>
</feature>
<dbReference type="PANTHER" id="PTHR28457:SF3">
    <property type="entry name" value="CILIARY-ASSOCIATED CALCIUM-BINDING COILED-COIL PROTEIN 1"/>
    <property type="match status" value="1"/>
</dbReference>
<keyword evidence="3" id="KW-1185">Reference proteome</keyword>
<reference evidence="2" key="2">
    <citation type="submission" date="2025-08" db="UniProtKB">
        <authorList>
            <consortium name="Ensembl"/>
        </authorList>
    </citation>
    <scope>IDENTIFICATION</scope>
</reference>
<dbReference type="AlphaFoldDB" id="A0A3P8UPG0"/>